<sequence>MSHFQSVPDTGDDLDNESVEVLRARLNDMKRLMSERTAQIQQNPATTEQIWSTKRQTATGIIDGNFLSVAFGGALLVIVSVSVYAFYNLYHAILKKFPSHHEEL</sequence>
<gene>
    <name evidence="4" type="primary">LOC105230231</name>
</gene>
<feature type="transmembrane region" description="Helical" evidence="1">
    <location>
        <begin position="66"/>
        <end position="87"/>
    </location>
</feature>
<dbReference type="RefSeq" id="XP_011209182.1">
    <property type="nucleotide sequence ID" value="XM_011210880.3"/>
</dbReference>
<dbReference type="EMBL" id="GAKP01002348">
    <property type="protein sequence ID" value="JAC56604.1"/>
    <property type="molecule type" value="Transcribed_RNA"/>
</dbReference>
<keyword evidence="1" id="KW-0812">Transmembrane</keyword>
<dbReference type="GeneID" id="105230231"/>
<dbReference type="Proteomes" id="UP001652620">
    <property type="component" value="Unplaced"/>
</dbReference>
<reference evidence="2" key="1">
    <citation type="journal article" date="2014" name="BMC Genomics">
        <title>Characterizing the developmental transcriptome of the oriental fruit fly, Bactrocera dorsalis (Diptera: Tephritidae) through comparative genomic analysis with Drosophila melanogaster utilizing modENCODE datasets.</title>
        <authorList>
            <person name="Geib S.M."/>
            <person name="Calla B."/>
            <person name="Hall B."/>
            <person name="Hou S."/>
            <person name="Manoukis N.C."/>
        </authorList>
    </citation>
    <scope>NUCLEOTIDE SEQUENCE</scope>
    <source>
        <strain evidence="2">Punador</strain>
    </source>
</reference>
<evidence type="ECO:0000313" key="2">
    <source>
        <dbReference type="EMBL" id="JAC56604.1"/>
    </source>
</evidence>
<accession>A0A034WPN6</accession>
<dbReference type="OMA" id="KTVTHTC"/>
<name>A0A034WPN6_BACDO</name>
<dbReference type="OrthoDB" id="6585706at2759"/>
<evidence type="ECO:0000313" key="3">
    <source>
        <dbReference type="Proteomes" id="UP001652620"/>
    </source>
</evidence>
<keyword evidence="1" id="KW-1133">Transmembrane helix</keyword>
<dbReference type="AlphaFoldDB" id="A0A034WPN6"/>
<keyword evidence="3" id="KW-1185">Reference proteome</keyword>
<evidence type="ECO:0000313" key="4">
    <source>
        <dbReference type="RefSeq" id="XP_011209182.1"/>
    </source>
</evidence>
<dbReference type="KEGG" id="bdr:105230231"/>
<organism evidence="2">
    <name type="scientific">Bactrocera dorsalis</name>
    <name type="common">Oriental fruit fly</name>
    <name type="synonym">Dacus dorsalis</name>
    <dbReference type="NCBI Taxonomy" id="27457"/>
    <lineage>
        <taxon>Eukaryota</taxon>
        <taxon>Metazoa</taxon>
        <taxon>Ecdysozoa</taxon>
        <taxon>Arthropoda</taxon>
        <taxon>Hexapoda</taxon>
        <taxon>Insecta</taxon>
        <taxon>Pterygota</taxon>
        <taxon>Neoptera</taxon>
        <taxon>Endopterygota</taxon>
        <taxon>Diptera</taxon>
        <taxon>Brachycera</taxon>
        <taxon>Muscomorpha</taxon>
        <taxon>Tephritoidea</taxon>
        <taxon>Tephritidae</taxon>
        <taxon>Bactrocera</taxon>
        <taxon>Bactrocera</taxon>
    </lineage>
</organism>
<evidence type="ECO:0000256" key="1">
    <source>
        <dbReference type="SAM" id="Phobius"/>
    </source>
</evidence>
<keyword evidence="1" id="KW-0472">Membrane</keyword>
<protein>
    <submittedName>
        <fullName evidence="4">Uncharacterized protein LOC105230231</fullName>
    </submittedName>
</protein>
<reference evidence="4" key="2">
    <citation type="submission" date="2025-04" db="UniProtKB">
        <authorList>
            <consortium name="RefSeq"/>
        </authorList>
    </citation>
    <scope>IDENTIFICATION</scope>
    <source>
        <strain evidence="4">Punador</strain>
    </source>
</reference>
<proteinExistence type="predicted"/>